<evidence type="ECO:0000256" key="1">
    <source>
        <dbReference type="ARBA" id="ARBA00004225"/>
    </source>
</evidence>
<evidence type="ECO:0000256" key="4">
    <source>
        <dbReference type="ARBA" id="ARBA00021006"/>
    </source>
</evidence>
<evidence type="ECO:0000256" key="2">
    <source>
        <dbReference type="ARBA" id="ARBA00009025"/>
    </source>
</evidence>
<feature type="transmembrane region" description="Helical" evidence="16">
    <location>
        <begin position="46"/>
        <end position="70"/>
    </location>
</feature>
<organism evidence="18">
    <name type="scientific">Tyrannodoris europaea</name>
    <name type="common">Sea slug</name>
    <name type="synonym">Roboastra europaea</name>
    <dbReference type="NCBI Taxonomy" id="189538"/>
    <lineage>
        <taxon>Eukaryota</taxon>
        <taxon>Metazoa</taxon>
        <taxon>Spiralia</taxon>
        <taxon>Lophotrochozoa</taxon>
        <taxon>Mollusca</taxon>
        <taxon>Gastropoda</taxon>
        <taxon>Heterobranchia</taxon>
        <taxon>Euthyneura</taxon>
        <taxon>Nudipleura</taxon>
        <taxon>Nudibranchia</taxon>
        <taxon>Doridina</taxon>
        <taxon>Anadoridoidea</taxon>
        <taxon>Polyceridae</taxon>
        <taxon>Tyrannodoris</taxon>
    </lineage>
</organism>
<feature type="domain" description="NADH:quinone oxidoreductase/Mrp antiporter transmembrane" evidence="17">
    <location>
        <begin position="97"/>
        <end position="378"/>
    </location>
</feature>
<evidence type="ECO:0000256" key="16">
    <source>
        <dbReference type="RuleBase" id="RU003297"/>
    </source>
</evidence>
<feature type="transmembrane region" description="Helical" evidence="16">
    <location>
        <begin position="77"/>
        <end position="95"/>
    </location>
</feature>
<dbReference type="InterPro" id="IPR003918">
    <property type="entry name" value="NADH_UbQ_OxRdtase"/>
</dbReference>
<keyword evidence="14 16" id="KW-0472">Membrane</keyword>
<dbReference type="Pfam" id="PF00361">
    <property type="entry name" value="Proton_antipo_M"/>
    <property type="match status" value="1"/>
</dbReference>
<feature type="transmembrane region" description="Helical" evidence="16">
    <location>
        <begin position="389"/>
        <end position="409"/>
    </location>
</feature>
<protein>
    <recommendedName>
        <fullName evidence="4 16">NADH-ubiquinone oxidoreductase chain 4</fullName>
        <ecNumber evidence="3 16">7.1.1.2</ecNumber>
    </recommendedName>
</protein>
<dbReference type="GO" id="GO:0003954">
    <property type="term" value="F:NADH dehydrogenase activity"/>
    <property type="evidence" value="ECO:0007669"/>
    <property type="project" value="TreeGrafter"/>
</dbReference>
<feature type="transmembrane region" description="Helical" evidence="16">
    <location>
        <begin position="12"/>
        <end position="34"/>
    </location>
</feature>
<dbReference type="GO" id="GO:0048039">
    <property type="term" value="F:ubiquinone binding"/>
    <property type="evidence" value="ECO:0007669"/>
    <property type="project" value="TreeGrafter"/>
</dbReference>
<evidence type="ECO:0000256" key="8">
    <source>
        <dbReference type="ARBA" id="ARBA00022967"/>
    </source>
</evidence>
<evidence type="ECO:0000256" key="5">
    <source>
        <dbReference type="ARBA" id="ARBA00022448"/>
    </source>
</evidence>
<feature type="transmembrane region" description="Helical" evidence="16">
    <location>
        <begin position="415"/>
        <end position="441"/>
    </location>
</feature>
<evidence type="ECO:0000256" key="13">
    <source>
        <dbReference type="ARBA" id="ARBA00023128"/>
    </source>
</evidence>
<evidence type="ECO:0000256" key="6">
    <source>
        <dbReference type="ARBA" id="ARBA00022660"/>
    </source>
</evidence>
<evidence type="ECO:0000256" key="12">
    <source>
        <dbReference type="ARBA" id="ARBA00023075"/>
    </source>
</evidence>
<evidence type="ECO:0000313" key="18">
    <source>
        <dbReference type="EMBL" id="AAL91056.1"/>
    </source>
</evidence>
<feature type="transmembrane region" description="Helical" evidence="16">
    <location>
        <begin position="101"/>
        <end position="123"/>
    </location>
</feature>
<dbReference type="GeneID" id="805333"/>
<accession>Q8HKA7</accession>
<dbReference type="PANTHER" id="PTHR43507:SF20">
    <property type="entry name" value="NADH-UBIQUINONE OXIDOREDUCTASE CHAIN 4"/>
    <property type="match status" value="1"/>
</dbReference>
<keyword evidence="7 16" id="KW-0812">Transmembrane</keyword>
<feature type="transmembrane region" description="Helical" evidence="16">
    <location>
        <begin position="236"/>
        <end position="257"/>
    </location>
</feature>
<evidence type="ECO:0000256" key="11">
    <source>
        <dbReference type="ARBA" id="ARBA00023027"/>
    </source>
</evidence>
<evidence type="ECO:0000256" key="9">
    <source>
        <dbReference type="ARBA" id="ARBA00022982"/>
    </source>
</evidence>
<keyword evidence="12 16" id="KW-0830">Ubiquinone</keyword>
<dbReference type="GO" id="GO:0042773">
    <property type="term" value="P:ATP synthesis coupled electron transport"/>
    <property type="evidence" value="ECO:0007669"/>
    <property type="project" value="InterPro"/>
</dbReference>
<dbReference type="PRINTS" id="PR01437">
    <property type="entry name" value="NUOXDRDTASE4"/>
</dbReference>
<dbReference type="RefSeq" id="NP_702985.2">
    <property type="nucleotide sequence ID" value="NC_004321.1"/>
</dbReference>
<reference evidence="18" key="2">
    <citation type="journal article" date="2004" name="Mol. Phylogenet. Evol.">
        <title>Phylogenetic relationships among Opisthobranchia (Mollusca: Gastropoda) based on mitochondrial cox 1, trnV, and rrnL genes.</title>
        <authorList>
            <person name="Grande C."/>
            <person name="Templado J."/>
            <person name="Cervera J.L."/>
            <person name="Zardoya R."/>
        </authorList>
    </citation>
    <scope>NUCLEOTIDE SEQUENCE</scope>
</reference>
<keyword evidence="13 16" id="KW-0496">Mitochondrion</keyword>
<reference evidence="18" key="1">
    <citation type="journal article" date="2002" name="Mol. Biol. Evol.">
        <title>The complete mitochondrial genome of the nudibranch Roboastra europaea (Mollusca: Gastropoda) supports the monophyly of opisthobranchs.</title>
        <authorList>
            <person name="Grande C."/>
            <person name="Templado J."/>
            <person name="Cervera J.L."/>
            <person name="Zardoya R."/>
        </authorList>
    </citation>
    <scope>NUCLEOTIDE SEQUENCE</scope>
</reference>
<keyword evidence="8" id="KW-1278">Translocase</keyword>
<feature type="transmembrane region" description="Helical" evidence="16">
    <location>
        <begin position="264"/>
        <end position="283"/>
    </location>
</feature>
<feature type="transmembrane region" description="Helical" evidence="16">
    <location>
        <begin position="135"/>
        <end position="152"/>
    </location>
</feature>
<dbReference type="GO" id="GO:0031966">
    <property type="term" value="C:mitochondrial membrane"/>
    <property type="evidence" value="ECO:0007669"/>
    <property type="project" value="UniProtKB-SubCell"/>
</dbReference>
<dbReference type="EMBL" id="AY083457">
    <property type="protein sequence ID" value="AAL91056.1"/>
    <property type="molecule type" value="Genomic_DNA"/>
</dbReference>
<keyword evidence="11 16" id="KW-0520">NAD</keyword>
<evidence type="ECO:0000256" key="15">
    <source>
        <dbReference type="ARBA" id="ARBA00049551"/>
    </source>
</evidence>
<proteinExistence type="inferred from homology"/>
<dbReference type="GO" id="GO:0015990">
    <property type="term" value="P:electron transport coupled proton transport"/>
    <property type="evidence" value="ECO:0007669"/>
    <property type="project" value="TreeGrafter"/>
</dbReference>
<keyword evidence="5 16" id="KW-0813">Transport</keyword>
<comment type="catalytic activity">
    <reaction evidence="15 16">
        <text>a ubiquinone + NADH + 5 H(+)(in) = a ubiquinol + NAD(+) + 4 H(+)(out)</text>
        <dbReference type="Rhea" id="RHEA:29091"/>
        <dbReference type="Rhea" id="RHEA-COMP:9565"/>
        <dbReference type="Rhea" id="RHEA-COMP:9566"/>
        <dbReference type="ChEBI" id="CHEBI:15378"/>
        <dbReference type="ChEBI" id="CHEBI:16389"/>
        <dbReference type="ChEBI" id="CHEBI:17976"/>
        <dbReference type="ChEBI" id="CHEBI:57540"/>
        <dbReference type="ChEBI" id="CHEBI:57945"/>
        <dbReference type="EC" id="7.1.1.2"/>
    </reaction>
</comment>
<feature type="transmembrane region" description="Helical" evidence="16">
    <location>
        <begin position="164"/>
        <end position="185"/>
    </location>
</feature>
<evidence type="ECO:0000256" key="3">
    <source>
        <dbReference type="ARBA" id="ARBA00012944"/>
    </source>
</evidence>
<feature type="transmembrane region" description="Helical" evidence="16">
    <location>
        <begin position="205"/>
        <end position="224"/>
    </location>
</feature>
<dbReference type="GO" id="GO:0008137">
    <property type="term" value="F:NADH dehydrogenase (ubiquinone) activity"/>
    <property type="evidence" value="ECO:0007669"/>
    <property type="project" value="UniProtKB-UniRule"/>
</dbReference>
<name>Q8HKA7_TYREU</name>
<evidence type="ECO:0000259" key="17">
    <source>
        <dbReference type="Pfam" id="PF00361"/>
    </source>
</evidence>
<dbReference type="EC" id="7.1.1.2" evidence="3 16"/>
<feature type="transmembrane region" description="Helical" evidence="16">
    <location>
        <begin position="359"/>
        <end position="382"/>
    </location>
</feature>
<geneLocation type="mitochondrion" evidence="18"/>
<dbReference type="AlphaFoldDB" id="Q8HKA7"/>
<sequence>MIELIFVIGSTFLLNSWGLIVFSLTLSSLLGLVIMNQTFFHSLDGVFLLSGVSSLLIFLSCLLCLLSLVATPEEKSSMPYSFFICFLSVVLVMAFSSSNIIMFYVFFEASLIPTLILIIGWGYQPERLQAGTYMMLYTVGASLPLLLVILWHCSSMGVMDSYSLHVSSPILSGVVTIFVYGAFLVKLPMYGVHLWLPKAHVEAPLAGSMILAGILLKLGGYGLIQMNFCFNLSMDFFSISIISLSMWGGFLATLMCLRQVDVKSLAAYSSVGHMSIVAAGILMDTSWGIISAIVTMMAHGFSSSAMFCMAYYSYKKSHTRNIPYMKGMLQVYPTLSMFWFLFWCINMACPPTLNLMGEMAIVPTLWGFNFWMAVIMGLMVFFSASYNMYLYSVINHGSFSSYFLGGYPMKSYSKAVLILHMFPLLLVFKSSLFNMFFILLAKLKLKMKGSSKSFYLSLSYKVSALELSYSSMILISKY</sequence>
<keyword evidence="6 16" id="KW-0679">Respiratory chain</keyword>
<comment type="similarity">
    <text evidence="2 16">Belongs to the complex I subunit 4 family.</text>
</comment>
<keyword evidence="10 16" id="KW-1133">Transmembrane helix</keyword>
<dbReference type="CTD" id="4538"/>
<comment type="subcellular location">
    <subcellularLocation>
        <location evidence="1 16">Mitochondrion membrane</location>
        <topology evidence="1 16">Multi-pass membrane protein</topology>
    </subcellularLocation>
</comment>
<feature type="transmembrane region" description="Helical" evidence="16">
    <location>
        <begin position="289"/>
        <end position="314"/>
    </location>
</feature>
<keyword evidence="9 16" id="KW-0249">Electron transport</keyword>
<evidence type="ECO:0000256" key="14">
    <source>
        <dbReference type="ARBA" id="ARBA00023136"/>
    </source>
</evidence>
<evidence type="ECO:0000256" key="10">
    <source>
        <dbReference type="ARBA" id="ARBA00022989"/>
    </source>
</evidence>
<evidence type="ECO:0000256" key="7">
    <source>
        <dbReference type="ARBA" id="ARBA00022692"/>
    </source>
</evidence>
<dbReference type="InterPro" id="IPR001750">
    <property type="entry name" value="ND/Mrp_TM"/>
</dbReference>
<feature type="transmembrane region" description="Helical" evidence="16">
    <location>
        <begin position="453"/>
        <end position="475"/>
    </location>
</feature>
<dbReference type="PANTHER" id="PTHR43507">
    <property type="entry name" value="NADH-UBIQUINONE OXIDOREDUCTASE CHAIN 4"/>
    <property type="match status" value="1"/>
</dbReference>
<comment type="function">
    <text evidence="16">Core subunit of the mitochondrial membrane respiratory chain NADH dehydrogenase (Complex I) which catalyzes electron transfer from NADH through the respiratory chain, using ubiquinone as an electron acceptor. Essential for the catalytic activity and assembly of complex I.</text>
</comment>